<evidence type="ECO:0000259" key="5">
    <source>
        <dbReference type="PROSITE" id="PS50067"/>
    </source>
</evidence>
<gene>
    <name evidence="6" type="ORF">BaRGS_00019385</name>
</gene>
<evidence type="ECO:0000313" key="7">
    <source>
        <dbReference type="Proteomes" id="UP001519460"/>
    </source>
</evidence>
<dbReference type="Pfam" id="PF16183">
    <property type="entry name" value="Kinesin_assoc"/>
    <property type="match status" value="2"/>
</dbReference>
<dbReference type="Proteomes" id="UP001519460">
    <property type="component" value="Unassembled WGS sequence"/>
</dbReference>
<dbReference type="InterPro" id="IPR036961">
    <property type="entry name" value="Kinesin_motor_dom_sf"/>
</dbReference>
<dbReference type="InterPro" id="IPR001752">
    <property type="entry name" value="Kinesin_motor_dom"/>
</dbReference>
<feature type="domain" description="Kinesin motor" evidence="5">
    <location>
        <begin position="1"/>
        <end position="124"/>
    </location>
</feature>
<evidence type="ECO:0000256" key="4">
    <source>
        <dbReference type="RuleBase" id="RU000394"/>
    </source>
</evidence>
<comment type="caution">
    <text evidence="6">The sequence shown here is derived from an EMBL/GenBank/DDBJ whole genome shotgun (WGS) entry which is preliminary data.</text>
</comment>
<proteinExistence type="inferred from homology"/>
<dbReference type="FunFam" id="3.40.850.10:FF:000167">
    <property type="entry name" value="Uncharacterized protein"/>
    <property type="match status" value="1"/>
</dbReference>
<comment type="caution">
    <text evidence="3">Lacks conserved residue(s) required for the propagation of feature annotation.</text>
</comment>
<keyword evidence="4" id="KW-0493">Microtubule</keyword>
<dbReference type="EMBL" id="JACVVK020000138">
    <property type="protein sequence ID" value="KAK7489441.1"/>
    <property type="molecule type" value="Genomic_DNA"/>
</dbReference>
<keyword evidence="1 4" id="KW-0547">Nucleotide-binding</keyword>
<keyword evidence="7" id="KW-1185">Reference proteome</keyword>
<accession>A0ABD0KR63</accession>
<dbReference type="InterPro" id="IPR019821">
    <property type="entry name" value="Kinesin_motor_CS"/>
</dbReference>
<evidence type="ECO:0000256" key="2">
    <source>
        <dbReference type="ARBA" id="ARBA00022840"/>
    </source>
</evidence>
<dbReference type="GO" id="GO:0005874">
    <property type="term" value="C:microtubule"/>
    <property type="evidence" value="ECO:0007669"/>
    <property type="project" value="UniProtKB-KW"/>
</dbReference>
<dbReference type="Gene3D" id="6.10.250.2520">
    <property type="match status" value="1"/>
</dbReference>
<dbReference type="PANTHER" id="PTHR47117">
    <property type="entry name" value="STAR-RELATED LIPID TRANSFER PROTEIN 9"/>
    <property type="match status" value="1"/>
</dbReference>
<dbReference type="GO" id="GO:0005524">
    <property type="term" value="F:ATP binding"/>
    <property type="evidence" value="ECO:0007669"/>
    <property type="project" value="UniProtKB-KW"/>
</dbReference>
<dbReference type="Pfam" id="PF00225">
    <property type="entry name" value="Kinesin"/>
    <property type="match status" value="1"/>
</dbReference>
<dbReference type="AlphaFoldDB" id="A0ABD0KR63"/>
<sequence>MECRWVGKMVSGEKVSKLSLVDLAGSERAQKTGAVGERLKEGSNINKSLTTLGLVISALADQSAGHGKKGNKFVPYRDSVLTWLLKDNLGGNSKTVMVATISPAADNYEETLSTLRYADRAKRIVNHAVINEDPNARIIRELREEVEMLRQQLSAAQSMKAPDLQDRLMESEKLMKDMSKTWEEKLAETERIHHERHKALEQMGVSVQTSGIRLDNTCPYLVNLNADPSLNELLVYYLKTSSCTSLSPDSDRRAVNKAWLGGLASRAYLQSNLPKTPLVSANPGLFNLCVLLARAVQSYNQNTFVMALCAGEFHDGRQGGKWGESGFKSSDPTC</sequence>
<dbReference type="Gene3D" id="2.60.200.20">
    <property type="match status" value="1"/>
</dbReference>
<reference evidence="6 7" key="1">
    <citation type="journal article" date="2023" name="Sci. Data">
        <title>Genome assembly of the Korean intertidal mud-creeper Batillaria attramentaria.</title>
        <authorList>
            <person name="Patra A.K."/>
            <person name="Ho P.T."/>
            <person name="Jun S."/>
            <person name="Lee S.J."/>
            <person name="Kim Y."/>
            <person name="Won Y.J."/>
        </authorList>
    </citation>
    <scope>NUCLEOTIDE SEQUENCE [LARGE SCALE GENOMIC DNA]</scope>
    <source>
        <strain evidence="6">Wonlab-2016</strain>
    </source>
</reference>
<dbReference type="PRINTS" id="PR00380">
    <property type="entry name" value="KINESINHEAVY"/>
</dbReference>
<dbReference type="Gene3D" id="3.40.850.10">
    <property type="entry name" value="Kinesin motor domain"/>
    <property type="match status" value="1"/>
</dbReference>
<dbReference type="InterPro" id="IPR032405">
    <property type="entry name" value="Kinesin_assoc"/>
</dbReference>
<comment type="similarity">
    <text evidence="3 4">Belongs to the TRAFAC class myosin-kinesin ATPase superfamily. Kinesin family.</text>
</comment>
<organism evidence="6 7">
    <name type="scientific">Batillaria attramentaria</name>
    <dbReference type="NCBI Taxonomy" id="370345"/>
    <lineage>
        <taxon>Eukaryota</taxon>
        <taxon>Metazoa</taxon>
        <taxon>Spiralia</taxon>
        <taxon>Lophotrochozoa</taxon>
        <taxon>Mollusca</taxon>
        <taxon>Gastropoda</taxon>
        <taxon>Caenogastropoda</taxon>
        <taxon>Sorbeoconcha</taxon>
        <taxon>Cerithioidea</taxon>
        <taxon>Batillariidae</taxon>
        <taxon>Batillaria</taxon>
    </lineage>
</organism>
<protein>
    <recommendedName>
        <fullName evidence="4">Kinesin-like protein</fullName>
    </recommendedName>
</protein>
<evidence type="ECO:0000256" key="3">
    <source>
        <dbReference type="PROSITE-ProRule" id="PRU00283"/>
    </source>
</evidence>
<dbReference type="PROSITE" id="PS00411">
    <property type="entry name" value="KINESIN_MOTOR_1"/>
    <property type="match status" value="1"/>
</dbReference>
<dbReference type="SUPFAM" id="SSF52540">
    <property type="entry name" value="P-loop containing nucleoside triphosphate hydrolases"/>
    <property type="match status" value="1"/>
</dbReference>
<evidence type="ECO:0000313" key="6">
    <source>
        <dbReference type="EMBL" id="KAK7489441.1"/>
    </source>
</evidence>
<keyword evidence="2 4" id="KW-0067">ATP-binding</keyword>
<evidence type="ECO:0000256" key="1">
    <source>
        <dbReference type="ARBA" id="ARBA00022741"/>
    </source>
</evidence>
<dbReference type="InterPro" id="IPR027417">
    <property type="entry name" value="P-loop_NTPase"/>
</dbReference>
<dbReference type="PROSITE" id="PS50067">
    <property type="entry name" value="KINESIN_MOTOR_2"/>
    <property type="match status" value="1"/>
</dbReference>
<keyword evidence="4" id="KW-0505">Motor protein</keyword>
<name>A0ABD0KR63_9CAEN</name>
<dbReference type="SMART" id="SM00129">
    <property type="entry name" value="KISc"/>
    <property type="match status" value="1"/>
</dbReference>